<dbReference type="EMBL" id="BOPZ01000036">
    <property type="protein sequence ID" value="GIM30393.1"/>
    <property type="molecule type" value="Genomic_DNA"/>
</dbReference>
<dbReference type="Proteomes" id="UP000679179">
    <property type="component" value="Unassembled WGS sequence"/>
</dbReference>
<feature type="domain" description="Carbohydrate kinase PfkB" evidence="3">
    <location>
        <begin position="2"/>
        <end position="66"/>
    </location>
</feature>
<proteinExistence type="predicted"/>
<dbReference type="InterPro" id="IPR011611">
    <property type="entry name" value="PfkB_dom"/>
</dbReference>
<name>A0A919VNB4_9CLOT</name>
<dbReference type="PANTHER" id="PTHR10584:SF166">
    <property type="entry name" value="RIBOKINASE"/>
    <property type="match status" value="1"/>
</dbReference>
<keyword evidence="1" id="KW-0808">Transferase</keyword>
<dbReference type="GO" id="GO:0016301">
    <property type="term" value="F:kinase activity"/>
    <property type="evidence" value="ECO:0007669"/>
    <property type="project" value="UniProtKB-KW"/>
</dbReference>
<reference evidence="4" key="1">
    <citation type="submission" date="2021-03" db="EMBL/GenBank/DDBJ databases">
        <title>Taxonomic study of Clostridium polyendosporum from meadow-gley soil under rice.</title>
        <authorList>
            <person name="Kobayashi H."/>
            <person name="Tanizawa Y."/>
            <person name="Yagura M."/>
        </authorList>
    </citation>
    <scope>NUCLEOTIDE SEQUENCE</scope>
    <source>
        <strain evidence="4">JCM 30710</strain>
    </source>
</reference>
<comment type="caution">
    <text evidence="4">The sequence shown here is derived from an EMBL/GenBank/DDBJ whole genome shotgun (WGS) entry which is preliminary data.</text>
</comment>
<dbReference type="Gene3D" id="3.40.1190.20">
    <property type="match status" value="1"/>
</dbReference>
<organism evidence="4 5">
    <name type="scientific">Clostridium polyendosporum</name>
    <dbReference type="NCBI Taxonomy" id="69208"/>
    <lineage>
        <taxon>Bacteria</taxon>
        <taxon>Bacillati</taxon>
        <taxon>Bacillota</taxon>
        <taxon>Clostridia</taxon>
        <taxon>Eubacteriales</taxon>
        <taxon>Clostridiaceae</taxon>
        <taxon>Clostridium</taxon>
    </lineage>
</organism>
<dbReference type="InterPro" id="IPR029056">
    <property type="entry name" value="Ribokinase-like"/>
</dbReference>
<evidence type="ECO:0000256" key="2">
    <source>
        <dbReference type="ARBA" id="ARBA00022777"/>
    </source>
</evidence>
<dbReference type="AlphaFoldDB" id="A0A919VNB4"/>
<dbReference type="PANTHER" id="PTHR10584">
    <property type="entry name" value="SUGAR KINASE"/>
    <property type="match status" value="1"/>
</dbReference>
<evidence type="ECO:0000259" key="3">
    <source>
        <dbReference type="Pfam" id="PF00294"/>
    </source>
</evidence>
<evidence type="ECO:0000313" key="5">
    <source>
        <dbReference type="Proteomes" id="UP000679179"/>
    </source>
</evidence>
<dbReference type="SUPFAM" id="SSF53613">
    <property type="entry name" value="Ribokinase-like"/>
    <property type="match status" value="1"/>
</dbReference>
<dbReference type="Pfam" id="PF00294">
    <property type="entry name" value="PfkB"/>
    <property type="match status" value="1"/>
</dbReference>
<gene>
    <name evidence="4" type="ORF">CPJCM30710_30590</name>
</gene>
<keyword evidence="5" id="KW-1185">Reference proteome</keyword>
<keyword evidence="2" id="KW-0418">Kinase</keyword>
<accession>A0A919VNB4</accession>
<evidence type="ECO:0000313" key="4">
    <source>
        <dbReference type="EMBL" id="GIM30393.1"/>
    </source>
</evidence>
<evidence type="ECO:0000256" key="1">
    <source>
        <dbReference type="ARBA" id="ARBA00022679"/>
    </source>
</evidence>
<sequence length="74" mass="8137">MKVEDRTGAGDSFIGSLLYQLSFNNIKLEDLIAWNKEKIKGLLKFSNGVAALTVSKKGAMAALPTRAEVEDFIY</sequence>
<protein>
    <recommendedName>
        <fullName evidence="3">Carbohydrate kinase PfkB domain-containing protein</fullName>
    </recommendedName>
</protein>